<evidence type="ECO:0000256" key="1">
    <source>
        <dbReference type="SAM" id="Coils"/>
    </source>
</evidence>
<comment type="caution">
    <text evidence="3">The sequence shown here is derived from an EMBL/GenBank/DDBJ whole genome shotgun (WGS) entry which is preliminary data.</text>
</comment>
<dbReference type="EMBL" id="JABXWD010000471">
    <property type="protein sequence ID" value="MBV6343169.1"/>
    <property type="molecule type" value="Genomic_DNA"/>
</dbReference>
<sequence length="154" mass="17601">MLPIPTLEKLKALKLYGMTRGFEEQAASSEYQNLTFDERLGLLVDREKSERENRQLKSRLRQAKLRHQACMEDIDYQHPRGLTNPCCSHYQVVSGSEITSMFSSSDQPAWGKALLPVLWPIEPALKVSRCSTSEPHGYFLIFAWPREMVAIVSS</sequence>
<keyword evidence="1" id="KW-0175">Coiled coil</keyword>
<proteinExistence type="predicted"/>
<evidence type="ECO:0000313" key="3">
    <source>
        <dbReference type="EMBL" id="MBV6343169.1"/>
    </source>
</evidence>
<reference evidence="3 4" key="1">
    <citation type="journal article" date="2020" name="J Geophys Res Biogeosci">
        <title>Magnetotaxis as an Adaptation to Enable Bacterial Shuttling of Microbial Sulfur and Sulfur Cycling Across Aquatic Oxic#Anoxic Interfaces.</title>
        <authorList>
            <person name="Li J."/>
            <person name="Liu P."/>
            <person name="Wang J."/>
            <person name="Roberts A.P."/>
            <person name="Pan Y."/>
        </authorList>
    </citation>
    <scope>NUCLEOTIDE SEQUENCE [LARGE SCALE GENOMIC DNA]</scope>
    <source>
        <strain evidence="3 4">MYR-1_YQ</strain>
    </source>
</reference>
<dbReference type="InterPro" id="IPR002611">
    <property type="entry name" value="IstB_ATP-bd"/>
</dbReference>
<protein>
    <submittedName>
        <fullName evidence="3">IstB-like ATP-binding domain-containing protein</fullName>
    </submittedName>
</protein>
<feature type="coiled-coil region" evidence="1">
    <location>
        <begin position="46"/>
        <end position="73"/>
    </location>
</feature>
<name>A0ABS6S2V4_9BACT</name>
<organism evidence="3 4">
    <name type="scientific">Candidatus Magnetobacterium casense</name>
    <dbReference type="NCBI Taxonomy" id="1455061"/>
    <lineage>
        <taxon>Bacteria</taxon>
        <taxon>Pseudomonadati</taxon>
        <taxon>Nitrospirota</taxon>
        <taxon>Thermodesulfovibrionia</taxon>
        <taxon>Thermodesulfovibrionales</taxon>
        <taxon>Candidatus Magnetobacteriaceae</taxon>
        <taxon>Candidatus Magnetobacterium</taxon>
    </lineage>
</organism>
<dbReference type="Proteomes" id="UP001196980">
    <property type="component" value="Unassembled WGS sequence"/>
</dbReference>
<gene>
    <name evidence="3" type="ORF">HWQ67_16435</name>
</gene>
<dbReference type="Pfam" id="PF01695">
    <property type="entry name" value="IstB_IS21"/>
    <property type="match status" value="1"/>
</dbReference>
<evidence type="ECO:0000259" key="2">
    <source>
        <dbReference type="Pfam" id="PF01695"/>
    </source>
</evidence>
<feature type="domain" description="IstB-like ATP-binding" evidence="2">
    <location>
        <begin position="9"/>
        <end position="83"/>
    </location>
</feature>
<evidence type="ECO:0000313" key="4">
    <source>
        <dbReference type="Proteomes" id="UP001196980"/>
    </source>
</evidence>
<accession>A0ABS6S2V4</accession>
<keyword evidence="4" id="KW-1185">Reference proteome</keyword>